<dbReference type="InterPro" id="IPR006311">
    <property type="entry name" value="TAT_signal"/>
</dbReference>
<proteinExistence type="predicted"/>
<sequence>MSKQNSRRSFVKKSTLGALGLASASSMGMSAESYRNIMGANDRLHVAIAGLGRRLGAFYAPIAHKKSNVRLAYLCDPMQSQMTKAAEKFKEHITYKPQLEHDIFKVLEDDKVDVLINATPDHWHTPGSIMALKAGKHVYVEKPSSCTMEENELLVSATKKYDRVVQMGNQQRSSGHTQQVIKKIHEGAIGDAYKAVAFYSNRRGAVPLQKEAPVPEGLDWNLWQGPAVHRNYTSETWNYNWHWYGWNYGTAEMGNNATHELDVARWALEVNYPQLVEVSADKRHFVDDGWEMYDTMLARFTFEGNKQIEWDGKSRNGYNTYGSGRGVIIYGTEGSVFVNRGHYKLFDRKGQLVEEVLSDGKEGGLALGGGGDMSTIHVMNFFDAIRGKANLNAPIEDANISMAMVHYANVSSRINQPFEVDDTKGTMFNRDAMQHWGKPYEDSWKSKFMTL</sequence>
<evidence type="ECO:0000259" key="2">
    <source>
        <dbReference type="Pfam" id="PF19051"/>
    </source>
</evidence>
<dbReference type="PATRIC" id="fig|1300341.3.peg.3460"/>
<organism evidence="3 4">
    <name type="scientific">Croceitalea dokdonensis DOKDO 023</name>
    <dbReference type="NCBI Taxonomy" id="1300341"/>
    <lineage>
        <taxon>Bacteria</taxon>
        <taxon>Pseudomonadati</taxon>
        <taxon>Bacteroidota</taxon>
        <taxon>Flavobacteriia</taxon>
        <taxon>Flavobacteriales</taxon>
        <taxon>Flavobacteriaceae</taxon>
        <taxon>Croceitalea</taxon>
    </lineage>
</organism>
<dbReference type="Pfam" id="PF19051">
    <property type="entry name" value="GFO_IDH_MocA_C2"/>
    <property type="match status" value="1"/>
</dbReference>
<dbReference type="PANTHER" id="PTHR43818">
    <property type="entry name" value="BCDNA.GH03377"/>
    <property type="match status" value="1"/>
</dbReference>
<gene>
    <name evidence="3" type="ORF">I595_3314</name>
</gene>
<protein>
    <submittedName>
        <fullName evidence="3">Putative dehydrogenase</fullName>
    </submittedName>
</protein>
<feature type="domain" description="Gfo/Idh/MocA-like oxidoreductase bacterial type C-terminal" evidence="2">
    <location>
        <begin position="210"/>
        <end position="329"/>
    </location>
</feature>
<dbReference type="PROSITE" id="PS51318">
    <property type="entry name" value="TAT"/>
    <property type="match status" value="1"/>
</dbReference>
<dbReference type="SUPFAM" id="SSF51735">
    <property type="entry name" value="NAD(P)-binding Rossmann-fold domains"/>
    <property type="match status" value="1"/>
</dbReference>
<dbReference type="EMBL" id="LDJX01000008">
    <property type="protein sequence ID" value="KPM30493.1"/>
    <property type="molecule type" value="Genomic_DNA"/>
</dbReference>
<dbReference type="InterPro" id="IPR050463">
    <property type="entry name" value="Gfo/Idh/MocA_oxidrdct_glycsds"/>
</dbReference>
<dbReference type="Gene3D" id="3.30.360.10">
    <property type="entry name" value="Dihydrodipicolinate Reductase, domain 2"/>
    <property type="match status" value="1"/>
</dbReference>
<feature type="domain" description="Gfo/Idh/MocA-like oxidoreductase N-terminal" evidence="1">
    <location>
        <begin position="45"/>
        <end position="168"/>
    </location>
</feature>
<name>A0A0P7ARQ6_9FLAO</name>
<dbReference type="SUPFAM" id="SSF55347">
    <property type="entry name" value="Glyceraldehyde-3-phosphate dehydrogenase-like, C-terminal domain"/>
    <property type="match status" value="1"/>
</dbReference>
<reference evidence="3 4" key="1">
    <citation type="submission" date="2015-09" db="EMBL/GenBank/DDBJ databases">
        <title>Genome sequence of the marine flavobacterium Croceitalea dokdonensis DOKDO 023 that contains proton- and sodium-pumping rhodopsins.</title>
        <authorList>
            <person name="Kwon S.-K."/>
            <person name="Lee H.K."/>
            <person name="Kwak M.-J."/>
            <person name="Kim J.F."/>
        </authorList>
    </citation>
    <scope>NUCLEOTIDE SEQUENCE [LARGE SCALE GENOMIC DNA]</scope>
    <source>
        <strain evidence="3 4">DOKDO 023</strain>
    </source>
</reference>
<dbReference type="Proteomes" id="UP000050280">
    <property type="component" value="Unassembled WGS sequence"/>
</dbReference>
<dbReference type="InterPro" id="IPR036291">
    <property type="entry name" value="NAD(P)-bd_dom_sf"/>
</dbReference>
<dbReference type="STRING" id="1300341.I595_3314"/>
<dbReference type="PANTHER" id="PTHR43818:SF5">
    <property type="entry name" value="OXIDOREDUCTASE FAMILY PROTEIN"/>
    <property type="match status" value="1"/>
</dbReference>
<dbReference type="InterPro" id="IPR043906">
    <property type="entry name" value="Gfo/Idh/MocA_OxRdtase_bact_C"/>
</dbReference>
<keyword evidence="4" id="KW-1185">Reference proteome</keyword>
<evidence type="ECO:0000313" key="4">
    <source>
        <dbReference type="Proteomes" id="UP000050280"/>
    </source>
</evidence>
<dbReference type="InterPro" id="IPR000683">
    <property type="entry name" value="Gfo/Idh/MocA-like_OxRdtase_N"/>
</dbReference>
<dbReference type="GO" id="GO:0000166">
    <property type="term" value="F:nucleotide binding"/>
    <property type="evidence" value="ECO:0007669"/>
    <property type="project" value="InterPro"/>
</dbReference>
<evidence type="ECO:0000313" key="3">
    <source>
        <dbReference type="EMBL" id="KPM30493.1"/>
    </source>
</evidence>
<dbReference type="Gene3D" id="3.40.50.720">
    <property type="entry name" value="NAD(P)-binding Rossmann-like Domain"/>
    <property type="match status" value="1"/>
</dbReference>
<accession>A0A0P7ARQ6</accession>
<dbReference type="OrthoDB" id="9771072at2"/>
<dbReference type="Pfam" id="PF01408">
    <property type="entry name" value="GFO_IDH_MocA"/>
    <property type="match status" value="1"/>
</dbReference>
<dbReference type="RefSeq" id="WP_054560291.1">
    <property type="nucleotide sequence ID" value="NZ_LDJX01000008.1"/>
</dbReference>
<evidence type="ECO:0000259" key="1">
    <source>
        <dbReference type="Pfam" id="PF01408"/>
    </source>
</evidence>
<dbReference type="AlphaFoldDB" id="A0A0P7ARQ6"/>
<comment type="caution">
    <text evidence="3">The sequence shown here is derived from an EMBL/GenBank/DDBJ whole genome shotgun (WGS) entry which is preliminary data.</text>
</comment>